<proteinExistence type="predicted"/>
<feature type="compositionally biased region" description="Pro residues" evidence="1">
    <location>
        <begin position="117"/>
        <end position="132"/>
    </location>
</feature>
<dbReference type="SUPFAM" id="SSF110997">
    <property type="entry name" value="Sporulation related repeat"/>
    <property type="match status" value="1"/>
</dbReference>
<feature type="compositionally biased region" description="Basic and acidic residues" evidence="1">
    <location>
        <begin position="56"/>
        <end position="65"/>
    </location>
</feature>
<dbReference type="EMBL" id="SKBM01000001">
    <property type="protein sequence ID" value="TCZ66695.1"/>
    <property type="molecule type" value="Genomic_DNA"/>
</dbReference>
<keyword evidence="5" id="KW-1185">Reference proteome</keyword>
<organism evidence="4 5">
    <name type="scientific">Roseicella aquatilis</name>
    <dbReference type="NCBI Taxonomy" id="2527868"/>
    <lineage>
        <taxon>Bacteria</taxon>
        <taxon>Pseudomonadati</taxon>
        <taxon>Pseudomonadota</taxon>
        <taxon>Alphaproteobacteria</taxon>
        <taxon>Acetobacterales</taxon>
        <taxon>Roseomonadaceae</taxon>
        <taxon>Roseicella</taxon>
    </lineage>
</organism>
<dbReference type="OrthoDB" id="7338235at2"/>
<evidence type="ECO:0000256" key="2">
    <source>
        <dbReference type="SAM" id="Phobius"/>
    </source>
</evidence>
<comment type="caution">
    <text evidence="4">The sequence shown here is derived from an EMBL/GenBank/DDBJ whole genome shotgun (WGS) entry which is preliminary data.</text>
</comment>
<dbReference type="InterPro" id="IPR036680">
    <property type="entry name" value="SPOR-like_sf"/>
</dbReference>
<evidence type="ECO:0000313" key="4">
    <source>
        <dbReference type="EMBL" id="TCZ66695.1"/>
    </source>
</evidence>
<evidence type="ECO:0000256" key="1">
    <source>
        <dbReference type="SAM" id="MobiDB-lite"/>
    </source>
</evidence>
<dbReference type="PROSITE" id="PS51724">
    <property type="entry name" value="SPOR"/>
    <property type="match status" value="1"/>
</dbReference>
<feature type="compositionally biased region" description="Basic and acidic residues" evidence="1">
    <location>
        <begin position="85"/>
        <end position="94"/>
    </location>
</feature>
<accession>A0A4R4DVU6</accession>
<keyword evidence="2" id="KW-1133">Transmembrane helix</keyword>
<feature type="domain" description="SPOR" evidence="3">
    <location>
        <begin position="170"/>
        <end position="254"/>
    </location>
</feature>
<name>A0A4R4DVU6_9PROT</name>
<sequence>MSDLAIPSWRPRQEKQGPSWRMLAFAGGALGLVAVGGAIAWGVSRMGPQPVPVIEPDTRPVKVRPENPGGLIVPNQDQLVLQPPEVRREAERRSGSARLGAGPESPQLDLLRQQAAPPEPPQAQPAPAPVPVPQQMSALGNAPQLAPPVAAPPAAPAVAPATPAAPRLAPVPGGRTMVQLGALVSEEAARAEWARIVKRVPELAAFQPRISRLEREGQDPLFRLRTGGLADAAAAKALCEAVRAKGAACNPIGG</sequence>
<dbReference type="Proteomes" id="UP000295023">
    <property type="component" value="Unassembled WGS sequence"/>
</dbReference>
<keyword evidence="2" id="KW-0812">Transmembrane</keyword>
<feature type="transmembrane region" description="Helical" evidence="2">
    <location>
        <begin position="20"/>
        <end position="43"/>
    </location>
</feature>
<feature type="compositionally biased region" description="Pro residues" evidence="1">
    <location>
        <begin position="145"/>
        <end position="155"/>
    </location>
</feature>
<keyword evidence="2" id="KW-0472">Membrane</keyword>
<dbReference type="Gene3D" id="3.30.70.1070">
    <property type="entry name" value="Sporulation related repeat"/>
    <property type="match status" value="1"/>
</dbReference>
<dbReference type="InterPro" id="IPR007730">
    <property type="entry name" value="SPOR-like_dom"/>
</dbReference>
<reference evidence="4 5" key="1">
    <citation type="submission" date="2019-03" db="EMBL/GenBank/DDBJ databases">
        <title>Paracraurococcus aquatilis NE82 genome sequence.</title>
        <authorList>
            <person name="Zhao Y."/>
            <person name="Du Z."/>
        </authorList>
    </citation>
    <scope>NUCLEOTIDE SEQUENCE [LARGE SCALE GENOMIC DNA]</scope>
    <source>
        <strain evidence="4 5">NE82</strain>
    </source>
</reference>
<evidence type="ECO:0000259" key="3">
    <source>
        <dbReference type="PROSITE" id="PS51724"/>
    </source>
</evidence>
<dbReference type="GO" id="GO:0042834">
    <property type="term" value="F:peptidoglycan binding"/>
    <property type="evidence" value="ECO:0007669"/>
    <property type="project" value="InterPro"/>
</dbReference>
<dbReference type="AlphaFoldDB" id="A0A4R4DVU6"/>
<feature type="region of interest" description="Disordered" evidence="1">
    <location>
        <begin position="53"/>
        <end position="163"/>
    </location>
</feature>
<protein>
    <submittedName>
        <fullName evidence="4">SPOR domain-containing protein</fullName>
    </submittedName>
</protein>
<evidence type="ECO:0000313" key="5">
    <source>
        <dbReference type="Proteomes" id="UP000295023"/>
    </source>
</evidence>
<dbReference type="Pfam" id="PF05036">
    <property type="entry name" value="SPOR"/>
    <property type="match status" value="1"/>
</dbReference>
<gene>
    <name evidence="4" type="ORF">EXY23_00855</name>
</gene>
<dbReference type="RefSeq" id="WP_132283664.1">
    <property type="nucleotide sequence ID" value="NZ_SKBM01000001.1"/>
</dbReference>